<reference evidence="3" key="1">
    <citation type="submission" date="2013-08" db="EMBL/GenBank/DDBJ databases">
        <authorList>
            <person name="Durkin A.S."/>
            <person name="Haft D.R."/>
            <person name="McCorrison J."/>
            <person name="Torralba M."/>
            <person name="Gillis M."/>
            <person name="Haft D.H."/>
            <person name="Methe B."/>
            <person name="Sutton G."/>
            <person name="Nelson K.E."/>
        </authorList>
    </citation>
    <scope>NUCLEOTIDE SEQUENCE [LARGE SCALE GENOMIC DNA]</scope>
    <source>
        <strain evidence="3">F0233</strain>
    </source>
</reference>
<dbReference type="SUPFAM" id="SSF55729">
    <property type="entry name" value="Acyl-CoA N-acyltransferases (Nat)"/>
    <property type="match status" value="1"/>
</dbReference>
<dbReference type="AlphaFoldDB" id="U2QCC8"/>
<feature type="compositionally biased region" description="Basic and acidic residues" evidence="1">
    <location>
        <begin position="1"/>
        <end position="13"/>
    </location>
</feature>
<proteinExistence type="predicted"/>
<feature type="region of interest" description="Disordered" evidence="1">
    <location>
        <begin position="303"/>
        <end position="349"/>
    </location>
</feature>
<feature type="compositionally biased region" description="Basic residues" evidence="1">
    <location>
        <begin position="175"/>
        <end position="188"/>
    </location>
</feature>
<dbReference type="Proteomes" id="UP000017052">
    <property type="component" value="Unassembled WGS sequence"/>
</dbReference>
<dbReference type="Gene3D" id="3.40.630.30">
    <property type="match status" value="1"/>
</dbReference>
<evidence type="ECO:0000313" key="3">
    <source>
        <dbReference type="EMBL" id="ERK60495.1"/>
    </source>
</evidence>
<keyword evidence="4" id="KW-1185">Reference proteome</keyword>
<dbReference type="EMBL" id="ACVN02000082">
    <property type="protein sequence ID" value="ERK60495.1"/>
    <property type="molecule type" value="Genomic_DNA"/>
</dbReference>
<name>U2QCC8_9ACTN</name>
<dbReference type="PROSITE" id="PS51186">
    <property type="entry name" value="GNAT"/>
    <property type="match status" value="1"/>
</dbReference>
<feature type="domain" description="N-acetyltransferase" evidence="2">
    <location>
        <begin position="224"/>
        <end position="322"/>
    </location>
</feature>
<sequence>MTGPDHGTEDGPARVRTSPCSTSLTPRKRGRPPLGSAPRPVVRTARPGSNGPAGHAEQGRPRPVDAIRRHAQQTAPARDGADLAAARREAVHAGDQARGQGRDADAHTLLEHPGAAAETTSPTPLRRRAARCQTVRPILAERPHAMTPGFRPPRRRRDSAARTSGSGRPQLVRGAVHRPRPPRQRRLRPLHDRRPGPGRLRSRRDGRWCARGGRPGGPPARRPGYGFVDDATPEVSVWVDAPFLGRGIGRRLTRQMIGEARERGLASLSLSVEQGNRAERPYSSEGFVPVDGREDAGVMVLGPARRPHRSGTPATSMRWTAGSRRSGGTGALHDFRALRGQSATPMDRP</sequence>
<accession>U2QCC8</accession>
<dbReference type="InterPro" id="IPR000182">
    <property type="entry name" value="GNAT_dom"/>
</dbReference>
<protein>
    <submittedName>
        <fullName evidence="3">Acetyltransferase, GNAT domain protein</fullName>
    </submittedName>
</protein>
<dbReference type="Pfam" id="PF00583">
    <property type="entry name" value="Acetyltransf_1"/>
    <property type="match status" value="1"/>
</dbReference>
<comment type="caution">
    <text evidence="3">The sequence shown here is derived from an EMBL/GenBank/DDBJ whole genome shotgun (WGS) entry which is preliminary data.</text>
</comment>
<feature type="compositionally biased region" description="Basic and acidic residues" evidence="1">
    <location>
        <begin position="79"/>
        <end position="92"/>
    </location>
</feature>
<feature type="compositionally biased region" description="Basic and acidic residues" evidence="1">
    <location>
        <begin position="57"/>
        <end position="68"/>
    </location>
</feature>
<evidence type="ECO:0000256" key="1">
    <source>
        <dbReference type="SAM" id="MobiDB-lite"/>
    </source>
</evidence>
<dbReference type="GO" id="GO:0016747">
    <property type="term" value="F:acyltransferase activity, transferring groups other than amino-acyl groups"/>
    <property type="evidence" value="ECO:0007669"/>
    <property type="project" value="InterPro"/>
</dbReference>
<organism evidence="3 4">
    <name type="scientific">Propionibacterium acidifaciens F0233</name>
    <dbReference type="NCBI Taxonomy" id="553198"/>
    <lineage>
        <taxon>Bacteria</taxon>
        <taxon>Bacillati</taxon>
        <taxon>Actinomycetota</taxon>
        <taxon>Actinomycetes</taxon>
        <taxon>Propionibacteriales</taxon>
        <taxon>Propionibacteriaceae</taxon>
        <taxon>Propionibacterium</taxon>
    </lineage>
</organism>
<evidence type="ECO:0000313" key="4">
    <source>
        <dbReference type="Proteomes" id="UP000017052"/>
    </source>
</evidence>
<dbReference type="InterPro" id="IPR016181">
    <property type="entry name" value="Acyl_CoA_acyltransferase"/>
</dbReference>
<gene>
    <name evidence="3" type="ORF">HMPREF0682_0437</name>
</gene>
<feature type="compositionally biased region" description="Basic and acidic residues" evidence="1">
    <location>
        <begin position="100"/>
        <end position="110"/>
    </location>
</feature>
<evidence type="ECO:0000259" key="2">
    <source>
        <dbReference type="PROSITE" id="PS51186"/>
    </source>
</evidence>
<dbReference type="CDD" id="cd04301">
    <property type="entry name" value="NAT_SF"/>
    <property type="match status" value="1"/>
</dbReference>
<feature type="region of interest" description="Disordered" evidence="1">
    <location>
        <begin position="1"/>
        <end position="224"/>
    </location>
</feature>